<evidence type="ECO:0000313" key="11">
    <source>
        <dbReference type="Proteomes" id="UP000044602"/>
    </source>
</evidence>
<dbReference type="GO" id="GO:0005737">
    <property type="term" value="C:cytoplasm"/>
    <property type="evidence" value="ECO:0007669"/>
    <property type="project" value="TreeGrafter"/>
</dbReference>
<keyword evidence="11" id="KW-1185">Reference proteome</keyword>
<organism evidence="10 11">
    <name type="scientific">Verticillium longisporum</name>
    <name type="common">Verticillium dahliae var. longisporum</name>
    <dbReference type="NCBI Taxonomy" id="100787"/>
    <lineage>
        <taxon>Eukaryota</taxon>
        <taxon>Fungi</taxon>
        <taxon>Dikarya</taxon>
        <taxon>Ascomycota</taxon>
        <taxon>Pezizomycotina</taxon>
        <taxon>Sordariomycetes</taxon>
        <taxon>Hypocreomycetidae</taxon>
        <taxon>Glomerellales</taxon>
        <taxon>Plectosphaerellaceae</taxon>
        <taxon>Verticillium</taxon>
    </lineage>
</organism>
<dbReference type="InterPro" id="IPR012394">
    <property type="entry name" value="Aldehyde_DH_NAD(P)"/>
</dbReference>
<dbReference type="Pfam" id="PF00171">
    <property type="entry name" value="Aldedh"/>
    <property type="match status" value="1"/>
</dbReference>
<dbReference type="FunFam" id="3.40.605.10:FF:000004">
    <property type="entry name" value="Aldehyde dehydrogenase"/>
    <property type="match status" value="1"/>
</dbReference>
<gene>
    <name evidence="10" type="ORF">BN1708_011442</name>
</gene>
<evidence type="ECO:0000256" key="4">
    <source>
        <dbReference type="ARBA" id="ARBA00023027"/>
    </source>
</evidence>
<keyword evidence="4" id="KW-0520">NAD</keyword>
<dbReference type="EMBL" id="CVQH01006446">
    <property type="protein sequence ID" value="CRK15320.1"/>
    <property type="molecule type" value="Genomic_DNA"/>
</dbReference>
<evidence type="ECO:0000256" key="7">
    <source>
        <dbReference type="PROSITE-ProRule" id="PRU10007"/>
    </source>
</evidence>
<proteinExistence type="inferred from homology"/>
<dbReference type="InterPro" id="IPR015590">
    <property type="entry name" value="Aldehyde_DH_dom"/>
</dbReference>
<dbReference type="CDD" id="cd07135">
    <property type="entry name" value="ALDH_F14-YMR110C"/>
    <property type="match status" value="1"/>
</dbReference>
<dbReference type="SUPFAM" id="SSF53720">
    <property type="entry name" value="ALDH-like"/>
    <property type="match status" value="1"/>
</dbReference>
<dbReference type="PANTHER" id="PTHR43570">
    <property type="entry name" value="ALDEHYDE DEHYDROGENASE"/>
    <property type="match status" value="1"/>
</dbReference>
<dbReference type="InterPro" id="IPR016163">
    <property type="entry name" value="Ald_DH_C"/>
</dbReference>
<evidence type="ECO:0000256" key="2">
    <source>
        <dbReference type="ARBA" id="ARBA00022746"/>
    </source>
</evidence>
<dbReference type="AlphaFoldDB" id="A0A0G4L0Y5"/>
<dbReference type="InterPro" id="IPR029510">
    <property type="entry name" value="Ald_DH_CS_GLU"/>
</dbReference>
<comment type="similarity">
    <text evidence="1 5 8">Belongs to the aldehyde dehydrogenase family.</text>
</comment>
<evidence type="ECO:0000256" key="8">
    <source>
        <dbReference type="RuleBase" id="RU003345"/>
    </source>
</evidence>
<keyword evidence="3 5" id="KW-0560">Oxidoreductase</keyword>
<dbReference type="GO" id="GO:0006081">
    <property type="term" value="P:aldehyde metabolic process"/>
    <property type="evidence" value="ECO:0007669"/>
    <property type="project" value="InterPro"/>
</dbReference>
<evidence type="ECO:0000313" key="10">
    <source>
        <dbReference type="EMBL" id="CRK15320.1"/>
    </source>
</evidence>
<keyword evidence="2" id="KW-0125">Carotenoid biosynthesis</keyword>
<sequence length="531" mass="58419">MAAAVDQKIPAFENTSLDDITRVTDTLRATFRSYKTKDIQWRLVQLRKFYWAFEDYTPALINALRQDLRKSKHEALLSEINWIKDDCLYLIKNLERFTKDEPVSDVPMTFIMMKPRVRKEPLGMVLVIGAYNFPAQLSIVPLLGAVAAGCTAVLKPSEGAPATAMVLKKIVEASLDPSAYAVVNGAVDETTALLEVKWDKIMYTGGSAVGKIISKKAAETLTPVCLELGGLNPAFVTRNADIKLAARRLGWGKTLNAGQVCLSQNYILADRAVVPELIAAFKSTFKSFFPSGAKNSPDLSRIVNARHFARMKKMLDSTEGEIVIGGGMDEAQLFIEPTIVLANSPHDSVVREESFGPIFAILPYDSLDAAIELVNDLCHTPLALFAFGNEEETKKILDRTTSGGATINDVFSHASILTVPFGGVGQSGHGSYRGRASFDLFTHRRSVAQVPSWLDKFLRVRYMPYSPKELARLQSMSAGKPDFDRSGNRIRTLGYWFSFLTGFGAKTVKGALLRWIVALVAAVLAKKRGLI</sequence>
<reference evidence="10 11" key="1">
    <citation type="submission" date="2015-05" db="EMBL/GenBank/DDBJ databases">
        <authorList>
            <person name="Wang D.B."/>
            <person name="Wang M."/>
        </authorList>
    </citation>
    <scope>NUCLEOTIDE SEQUENCE [LARGE SCALE GENOMIC DNA]</scope>
    <source>
        <strain evidence="10">VL1</strain>
    </source>
</reference>
<feature type="domain" description="Aldehyde dehydrogenase" evidence="9">
    <location>
        <begin position="7"/>
        <end position="447"/>
    </location>
</feature>
<name>A0A0G4L0Y5_VERLO</name>
<dbReference type="GO" id="GO:0004029">
    <property type="term" value="F:aldehyde dehydrogenase (NAD+) activity"/>
    <property type="evidence" value="ECO:0007669"/>
    <property type="project" value="TreeGrafter"/>
</dbReference>
<evidence type="ECO:0000256" key="6">
    <source>
        <dbReference type="PIRSR" id="PIRSR036492-1"/>
    </source>
</evidence>
<feature type="active site" evidence="6 7">
    <location>
        <position position="227"/>
    </location>
</feature>
<dbReference type="GO" id="GO:0016117">
    <property type="term" value="P:carotenoid biosynthetic process"/>
    <property type="evidence" value="ECO:0007669"/>
    <property type="project" value="UniProtKB-KW"/>
</dbReference>
<feature type="active site" evidence="6">
    <location>
        <position position="261"/>
    </location>
</feature>
<dbReference type="PIRSF" id="PIRSF036492">
    <property type="entry name" value="ALDH"/>
    <property type="match status" value="1"/>
</dbReference>
<accession>A0A0G4L0Y5</accession>
<dbReference type="PANTHER" id="PTHR43570:SF11">
    <property type="entry name" value="ALDEHYDE DEHYDROGENASE"/>
    <property type="match status" value="1"/>
</dbReference>
<evidence type="ECO:0000256" key="3">
    <source>
        <dbReference type="ARBA" id="ARBA00023002"/>
    </source>
</evidence>
<dbReference type="FunFam" id="3.40.309.10:FF:000025">
    <property type="entry name" value="Aldehyde dehydrogenase"/>
    <property type="match status" value="1"/>
</dbReference>
<dbReference type="Proteomes" id="UP000044602">
    <property type="component" value="Unassembled WGS sequence"/>
</dbReference>
<dbReference type="Gene3D" id="3.40.605.10">
    <property type="entry name" value="Aldehyde Dehydrogenase, Chain A, domain 1"/>
    <property type="match status" value="1"/>
</dbReference>
<evidence type="ECO:0000256" key="1">
    <source>
        <dbReference type="ARBA" id="ARBA00009986"/>
    </source>
</evidence>
<dbReference type="PROSITE" id="PS00687">
    <property type="entry name" value="ALDEHYDE_DEHYDR_GLU"/>
    <property type="match status" value="1"/>
</dbReference>
<dbReference type="InterPro" id="IPR016161">
    <property type="entry name" value="Ald_DH/histidinol_DH"/>
</dbReference>
<protein>
    <recommendedName>
        <fullName evidence="5">Aldehyde dehydrogenase</fullName>
    </recommendedName>
</protein>
<evidence type="ECO:0000259" key="9">
    <source>
        <dbReference type="Pfam" id="PF00171"/>
    </source>
</evidence>
<dbReference type="InterPro" id="IPR016162">
    <property type="entry name" value="Ald_DH_N"/>
</dbReference>
<dbReference type="Gene3D" id="3.40.309.10">
    <property type="entry name" value="Aldehyde Dehydrogenase, Chain A, domain 2"/>
    <property type="match status" value="1"/>
</dbReference>
<evidence type="ECO:0000256" key="5">
    <source>
        <dbReference type="PIRNR" id="PIRNR036492"/>
    </source>
</evidence>
<dbReference type="STRING" id="100787.A0A0G4L0Y5"/>